<dbReference type="GO" id="GO:0000226">
    <property type="term" value="P:microtubule cytoskeleton organization"/>
    <property type="evidence" value="ECO:0007669"/>
    <property type="project" value="TreeGrafter"/>
</dbReference>
<dbReference type="GO" id="GO:0005874">
    <property type="term" value="C:microtubule"/>
    <property type="evidence" value="ECO:0007669"/>
    <property type="project" value="UniProtKB-KW"/>
</dbReference>
<evidence type="ECO:0000256" key="10">
    <source>
        <dbReference type="SAM" id="MobiDB-lite"/>
    </source>
</evidence>
<dbReference type="GO" id="GO:0007018">
    <property type="term" value="P:microtubule-based movement"/>
    <property type="evidence" value="ECO:0007669"/>
    <property type="project" value="InterPro"/>
</dbReference>
<keyword evidence="8" id="KW-0505">Motor protein</keyword>
<evidence type="ECO:0000313" key="11">
    <source>
        <dbReference type="EMBL" id="SCV67977.1"/>
    </source>
</evidence>
<dbReference type="Proteomes" id="UP000198372">
    <property type="component" value="Unassembled WGS sequence"/>
</dbReference>
<name>A0A238F4J9_9BASI</name>
<dbReference type="PANTHER" id="PTHR12688:SF0">
    <property type="entry name" value="DYNEIN LIGHT INTERMEDIATE CHAIN"/>
    <property type="match status" value="1"/>
</dbReference>
<feature type="region of interest" description="Disordered" evidence="10">
    <location>
        <begin position="1"/>
        <end position="49"/>
    </location>
</feature>
<evidence type="ECO:0000313" key="12">
    <source>
        <dbReference type="Proteomes" id="UP000198372"/>
    </source>
</evidence>
<keyword evidence="7" id="KW-0243">Dynein</keyword>
<feature type="region of interest" description="Disordered" evidence="10">
    <location>
        <begin position="574"/>
        <end position="613"/>
    </location>
</feature>
<sequence length="665" mass="69051">MSIPDGSASTSTATAAAGSSTTNASGAAASGGGGGATPTSGPSGIPGTQDLWGSILDSVSSSRNVSTKNCIVLGKTTLVDRLASATGQPSSLSSSSRDLSSSTTNTMATGTTSSHGSLDVGLSYSVLDVRDEADEDTVARIGIYQLPSHRPPHPSLLSLALSRSTLLDSLVVVVLDWESPNKFLRELEAWINVLTRVVEQAAARDTWEAVTARERVEAHVRNYHEPTTITSVATSSVSASASTAAQAPDNDSPLPSGVLDQPLGLPLVIVCTKSDQIDALEREMEFKEEQCDFVQQALRTVCLKYGAALFFTSHSRPMTFARLRSYILHRLFSLPLALNSTVSGNQTEEAALAPHSTLPPNSVGSTLKAFPFYHRANVVDREEVLVPSGWDSWGKIRVLRDRFDPEGFSQAWDDDIRSGHEEGPTRGGAVAMYEDMVVDVDGDSQVSVQLNLAPVKREMSLLIPTTRCFQPTRVATNHVEAMDEQEFLKPHYETLQADRVKDPRAAFAARPGDGVLTNGMSNEGGFGGSVVGPMSSAVLSLPSVEKALGGGGGGGENLGSDGDDVSARLAKMVRKDSAHGSAEARTSALPSFGTTSSASLGNAGASSLPSGTGATAGGQNEVLANFFQSLLAARSSTTPGGGATGSANNASPSHGSLGTSTGGGA</sequence>
<proteinExistence type="predicted"/>
<dbReference type="GO" id="GO:0035974">
    <property type="term" value="C:meiotic spindle pole body"/>
    <property type="evidence" value="ECO:0007669"/>
    <property type="project" value="TreeGrafter"/>
</dbReference>
<dbReference type="OrthoDB" id="27603at2759"/>
<dbReference type="GO" id="GO:0045504">
    <property type="term" value="F:dynein heavy chain binding"/>
    <property type="evidence" value="ECO:0007669"/>
    <property type="project" value="TreeGrafter"/>
</dbReference>
<dbReference type="Pfam" id="PF05783">
    <property type="entry name" value="DLIC"/>
    <property type="match status" value="2"/>
</dbReference>
<evidence type="ECO:0000256" key="7">
    <source>
        <dbReference type="ARBA" id="ARBA00023017"/>
    </source>
</evidence>
<gene>
    <name evidence="11" type="ORF">BQ2448_98</name>
</gene>
<keyword evidence="2" id="KW-0813">Transport</keyword>
<evidence type="ECO:0000256" key="3">
    <source>
        <dbReference type="ARBA" id="ARBA00022490"/>
    </source>
</evidence>
<dbReference type="InterPro" id="IPR008467">
    <property type="entry name" value="Dynein1_light_intermed_chain"/>
</dbReference>
<keyword evidence="12" id="KW-1185">Reference proteome</keyword>
<reference evidence="12" key="1">
    <citation type="submission" date="2016-09" db="EMBL/GenBank/DDBJ databases">
        <authorList>
            <person name="Jeantristanb JTB J.-T."/>
            <person name="Ricardo R."/>
        </authorList>
    </citation>
    <scope>NUCLEOTIDE SEQUENCE [LARGE SCALE GENOMIC DNA]</scope>
</reference>
<accession>A0A238F4J9</accession>
<feature type="compositionally biased region" description="Low complexity" evidence="10">
    <location>
        <begin position="37"/>
        <end position="48"/>
    </location>
</feature>
<feature type="region of interest" description="Disordered" evidence="10">
    <location>
        <begin position="636"/>
        <end position="665"/>
    </location>
</feature>
<evidence type="ECO:0000256" key="6">
    <source>
        <dbReference type="ARBA" id="ARBA00022840"/>
    </source>
</evidence>
<keyword evidence="9" id="KW-0206">Cytoskeleton</keyword>
<evidence type="ECO:0000256" key="5">
    <source>
        <dbReference type="ARBA" id="ARBA00022741"/>
    </source>
</evidence>
<keyword evidence="4" id="KW-0493">Microtubule</keyword>
<dbReference type="EMBL" id="FMSP01000003">
    <property type="protein sequence ID" value="SCV67977.1"/>
    <property type="molecule type" value="Genomic_DNA"/>
</dbReference>
<feature type="compositionally biased region" description="Low complexity" evidence="10">
    <location>
        <begin position="1"/>
        <end position="28"/>
    </location>
</feature>
<dbReference type="STRING" id="269621.A0A238F4J9"/>
<evidence type="ECO:0000256" key="8">
    <source>
        <dbReference type="ARBA" id="ARBA00023175"/>
    </source>
</evidence>
<dbReference type="InterPro" id="IPR022780">
    <property type="entry name" value="Dynein_light_int_chain"/>
</dbReference>
<evidence type="ECO:0000256" key="2">
    <source>
        <dbReference type="ARBA" id="ARBA00022448"/>
    </source>
</evidence>
<feature type="region of interest" description="Disordered" evidence="10">
    <location>
        <begin position="84"/>
        <end position="116"/>
    </location>
</feature>
<protein>
    <submittedName>
        <fullName evidence="11">BQ2448_98 protein</fullName>
    </submittedName>
</protein>
<dbReference type="PANTHER" id="PTHR12688">
    <property type="entry name" value="DYNEIN LIGHT INTERMEDIATE CHAIN"/>
    <property type="match status" value="1"/>
</dbReference>
<keyword evidence="5" id="KW-0547">Nucleotide-binding</keyword>
<feature type="compositionally biased region" description="Low complexity" evidence="10">
    <location>
        <begin position="596"/>
        <end position="611"/>
    </location>
</feature>
<dbReference type="AlphaFoldDB" id="A0A238F4J9"/>
<dbReference type="GO" id="GO:0005524">
    <property type="term" value="F:ATP binding"/>
    <property type="evidence" value="ECO:0007669"/>
    <property type="project" value="UniProtKB-KW"/>
</dbReference>
<evidence type="ECO:0000256" key="4">
    <source>
        <dbReference type="ARBA" id="ARBA00022701"/>
    </source>
</evidence>
<keyword evidence="6" id="KW-0067">ATP-binding</keyword>
<evidence type="ECO:0000256" key="9">
    <source>
        <dbReference type="ARBA" id="ARBA00023212"/>
    </source>
</evidence>
<feature type="compositionally biased region" description="Low complexity" evidence="10">
    <location>
        <begin position="645"/>
        <end position="659"/>
    </location>
</feature>
<evidence type="ECO:0000256" key="1">
    <source>
        <dbReference type="ARBA" id="ARBA00004245"/>
    </source>
</evidence>
<keyword evidence="3" id="KW-0963">Cytoplasm</keyword>
<feature type="compositionally biased region" description="Low complexity" evidence="10">
    <location>
        <begin position="90"/>
        <end position="114"/>
    </location>
</feature>
<comment type="subcellular location">
    <subcellularLocation>
        <location evidence="1">Cytoplasm</location>
        <location evidence="1">Cytoskeleton</location>
    </subcellularLocation>
</comment>
<organism evidence="11 12">
    <name type="scientific">Microbotryum intermedium</name>
    <dbReference type="NCBI Taxonomy" id="269621"/>
    <lineage>
        <taxon>Eukaryota</taxon>
        <taxon>Fungi</taxon>
        <taxon>Dikarya</taxon>
        <taxon>Basidiomycota</taxon>
        <taxon>Pucciniomycotina</taxon>
        <taxon>Microbotryomycetes</taxon>
        <taxon>Microbotryales</taxon>
        <taxon>Microbotryaceae</taxon>
        <taxon>Microbotryum</taxon>
    </lineage>
</organism>
<dbReference type="GO" id="GO:0005868">
    <property type="term" value="C:cytoplasmic dynein complex"/>
    <property type="evidence" value="ECO:0007669"/>
    <property type="project" value="InterPro"/>
</dbReference>